<proteinExistence type="predicted"/>
<reference evidence="1 2" key="1">
    <citation type="submission" date="2021-01" db="EMBL/GenBank/DDBJ databases">
        <title>Whole genome shotgun sequence of Asanoa siamensis NBRC 107932.</title>
        <authorList>
            <person name="Komaki H."/>
            <person name="Tamura T."/>
        </authorList>
    </citation>
    <scope>NUCLEOTIDE SEQUENCE [LARGE SCALE GENOMIC DNA]</scope>
    <source>
        <strain evidence="1 2">NBRC 107932</strain>
    </source>
</reference>
<protein>
    <submittedName>
        <fullName evidence="1">Uncharacterized protein</fullName>
    </submittedName>
</protein>
<evidence type="ECO:0000313" key="2">
    <source>
        <dbReference type="Proteomes" id="UP000604117"/>
    </source>
</evidence>
<comment type="caution">
    <text evidence="1">The sequence shown here is derived from an EMBL/GenBank/DDBJ whole genome shotgun (WGS) entry which is preliminary data.</text>
</comment>
<dbReference type="Proteomes" id="UP000604117">
    <property type="component" value="Unassembled WGS sequence"/>
</dbReference>
<organism evidence="1 2">
    <name type="scientific">Asanoa siamensis</name>
    <dbReference type="NCBI Taxonomy" id="926357"/>
    <lineage>
        <taxon>Bacteria</taxon>
        <taxon>Bacillati</taxon>
        <taxon>Actinomycetota</taxon>
        <taxon>Actinomycetes</taxon>
        <taxon>Micromonosporales</taxon>
        <taxon>Micromonosporaceae</taxon>
        <taxon>Asanoa</taxon>
    </lineage>
</organism>
<sequence length="141" mass="15505">MSAPAAPRITYVLRYGAQHVFVGTLLARTADRLTGEQARQWASPWVGDTTIGWEAHPLHGPPDSGWATMDFLSGEQFMLHRYPDGWRLVRALSRGDGVNVGTDTEALVWADKVVEFKDNVTGLRWLPGPTPDGITTLYATA</sequence>
<accession>A0ABQ4CXH2</accession>
<dbReference type="RefSeq" id="WP_203716814.1">
    <property type="nucleotide sequence ID" value="NZ_BONE01000051.1"/>
</dbReference>
<keyword evidence="2" id="KW-1185">Reference proteome</keyword>
<name>A0ABQ4CXH2_9ACTN</name>
<evidence type="ECO:0000313" key="1">
    <source>
        <dbReference type="EMBL" id="GIF75979.1"/>
    </source>
</evidence>
<dbReference type="EMBL" id="BONE01000051">
    <property type="protein sequence ID" value="GIF75979.1"/>
    <property type="molecule type" value="Genomic_DNA"/>
</dbReference>
<gene>
    <name evidence="1" type="ORF">Asi02nite_54970</name>
</gene>